<keyword evidence="1" id="KW-0805">Transcription regulation</keyword>
<evidence type="ECO:0000256" key="1">
    <source>
        <dbReference type="ARBA" id="ARBA00023015"/>
    </source>
</evidence>
<evidence type="ECO:0000259" key="5">
    <source>
        <dbReference type="PROSITE" id="PS01124"/>
    </source>
</evidence>
<dbReference type="EMBL" id="WOBO01000004">
    <property type="protein sequence ID" value="MUK44531.1"/>
    <property type="molecule type" value="Genomic_DNA"/>
</dbReference>
<organism evidence="6 7">
    <name type="scientific">Aliivibrio fischeri</name>
    <name type="common">Vibrio fischeri</name>
    <dbReference type="NCBI Taxonomy" id="668"/>
    <lineage>
        <taxon>Bacteria</taxon>
        <taxon>Pseudomonadati</taxon>
        <taxon>Pseudomonadota</taxon>
        <taxon>Gammaproteobacteria</taxon>
        <taxon>Vibrionales</taxon>
        <taxon>Vibrionaceae</taxon>
        <taxon>Aliivibrio</taxon>
    </lineage>
</organism>
<dbReference type="InterPro" id="IPR003313">
    <property type="entry name" value="AraC-bd"/>
</dbReference>
<keyword evidence="4" id="KW-0804">Transcription</keyword>
<evidence type="ECO:0000313" key="6">
    <source>
        <dbReference type="EMBL" id="MUK44531.1"/>
    </source>
</evidence>
<dbReference type="PANTHER" id="PTHR46796:SF2">
    <property type="entry name" value="TRANSCRIPTIONAL REGULATORY PROTEIN"/>
    <property type="match status" value="1"/>
</dbReference>
<accession>A0A6N3YYY5</accession>
<dbReference type="InterPro" id="IPR020449">
    <property type="entry name" value="Tscrpt_reg_AraC-type_HTH"/>
</dbReference>
<reference evidence="6 7" key="1">
    <citation type="submission" date="2019-11" db="EMBL/GenBank/DDBJ databases">
        <title>Using colonization assays and comparative genomics to discover symbiosis behaviors and factors in Vibrio fischeri.</title>
        <authorList>
            <person name="Bongrand C."/>
            <person name="Moriano-Gutierrez S."/>
            <person name="Arevalo P."/>
            <person name="Mcfall-Ngai M."/>
            <person name="Visick K."/>
            <person name="Polz M.F."/>
            <person name="Ruby E.G."/>
        </authorList>
    </citation>
    <scope>NUCLEOTIDE SEQUENCE [LARGE SCALE GENOMIC DNA]</scope>
    <source>
        <strain evidence="7">emors.3.2</strain>
    </source>
</reference>
<dbReference type="GO" id="GO:0003700">
    <property type="term" value="F:DNA-binding transcription factor activity"/>
    <property type="evidence" value="ECO:0007669"/>
    <property type="project" value="InterPro"/>
</dbReference>
<proteinExistence type="predicted"/>
<dbReference type="Gene3D" id="1.10.10.60">
    <property type="entry name" value="Homeodomain-like"/>
    <property type="match status" value="2"/>
</dbReference>
<sequence length="279" mass="31713">MDVMLANSNPHFLRSSILPFELRYSSNSSACYKKHTHQEFSIGVVDSGISEYFNQNKKQTISPGSTVIVNPEEVHSCNPQKGTNWSYKMLYVEPEWIAKLQSQILNDNNNTFRPFQITHTDCPFIYRGFQSLSHTLIEDESKIKVEQTAINFFSELILKDTNNPSLNVISKKAIDCAYQYISDNFDKNISISEIAEVSGLSDFYLIHSFRKQYGITPHAYQIVMRINKAKSLLKNGENIASIATDLGFTDQSHFHRNFKSVVAATPKQYKASKSSSINN</sequence>
<dbReference type="InterPro" id="IPR050204">
    <property type="entry name" value="AraC_XylS_family_regulators"/>
</dbReference>
<keyword evidence="3" id="KW-0010">Activator</keyword>
<gene>
    <name evidence="6" type="ORF">GNP77_03965</name>
</gene>
<keyword evidence="2" id="KW-0238">DNA-binding</keyword>
<dbReference type="AlphaFoldDB" id="A0A6N3YYY5"/>
<dbReference type="PRINTS" id="PR00032">
    <property type="entry name" value="HTHARAC"/>
</dbReference>
<evidence type="ECO:0000313" key="7">
    <source>
        <dbReference type="Proteomes" id="UP000435323"/>
    </source>
</evidence>
<comment type="caution">
    <text evidence="6">The sequence shown here is derived from an EMBL/GenBank/DDBJ whole genome shotgun (WGS) entry which is preliminary data.</text>
</comment>
<protein>
    <submittedName>
        <fullName evidence="6">Helix-turn-helix domain-containing protein</fullName>
    </submittedName>
</protein>
<dbReference type="InterPro" id="IPR037923">
    <property type="entry name" value="HTH-like"/>
</dbReference>
<dbReference type="Pfam" id="PF12833">
    <property type="entry name" value="HTH_18"/>
    <property type="match status" value="1"/>
</dbReference>
<dbReference type="Pfam" id="PF02311">
    <property type="entry name" value="AraC_binding"/>
    <property type="match status" value="1"/>
</dbReference>
<dbReference type="SUPFAM" id="SSF51215">
    <property type="entry name" value="Regulatory protein AraC"/>
    <property type="match status" value="1"/>
</dbReference>
<name>A0A6N3YYY5_ALIFS</name>
<evidence type="ECO:0000256" key="4">
    <source>
        <dbReference type="ARBA" id="ARBA00023163"/>
    </source>
</evidence>
<dbReference type="GO" id="GO:0043565">
    <property type="term" value="F:sequence-specific DNA binding"/>
    <property type="evidence" value="ECO:0007669"/>
    <property type="project" value="InterPro"/>
</dbReference>
<dbReference type="Proteomes" id="UP000435323">
    <property type="component" value="Unassembled WGS sequence"/>
</dbReference>
<dbReference type="InterPro" id="IPR018062">
    <property type="entry name" value="HTH_AraC-typ_CS"/>
</dbReference>
<dbReference type="Gene3D" id="2.60.120.280">
    <property type="entry name" value="Regulatory protein AraC"/>
    <property type="match status" value="1"/>
</dbReference>
<dbReference type="SUPFAM" id="SSF46689">
    <property type="entry name" value="Homeodomain-like"/>
    <property type="match status" value="2"/>
</dbReference>
<dbReference type="PANTHER" id="PTHR46796">
    <property type="entry name" value="HTH-TYPE TRANSCRIPTIONAL ACTIVATOR RHAS-RELATED"/>
    <property type="match status" value="1"/>
</dbReference>
<feature type="domain" description="HTH araC/xylS-type" evidence="5">
    <location>
        <begin position="175"/>
        <end position="272"/>
    </location>
</feature>
<evidence type="ECO:0000256" key="2">
    <source>
        <dbReference type="ARBA" id="ARBA00023125"/>
    </source>
</evidence>
<dbReference type="PROSITE" id="PS01124">
    <property type="entry name" value="HTH_ARAC_FAMILY_2"/>
    <property type="match status" value="1"/>
</dbReference>
<dbReference type="InterPro" id="IPR009057">
    <property type="entry name" value="Homeodomain-like_sf"/>
</dbReference>
<dbReference type="PROSITE" id="PS00041">
    <property type="entry name" value="HTH_ARAC_FAMILY_1"/>
    <property type="match status" value="1"/>
</dbReference>
<dbReference type="SMART" id="SM00342">
    <property type="entry name" value="HTH_ARAC"/>
    <property type="match status" value="1"/>
</dbReference>
<evidence type="ECO:0000256" key="3">
    <source>
        <dbReference type="ARBA" id="ARBA00023159"/>
    </source>
</evidence>
<dbReference type="InterPro" id="IPR018060">
    <property type="entry name" value="HTH_AraC"/>
</dbReference>